<dbReference type="AlphaFoldDB" id="A0A1V5SQX7"/>
<evidence type="ECO:0000256" key="6">
    <source>
        <dbReference type="ARBA" id="ARBA00023136"/>
    </source>
</evidence>
<dbReference type="GO" id="GO:0005886">
    <property type="term" value="C:plasma membrane"/>
    <property type="evidence" value="ECO:0007669"/>
    <property type="project" value="UniProtKB-SubCell"/>
</dbReference>
<proteinExistence type="inferred from homology"/>
<evidence type="ECO:0000259" key="8">
    <source>
        <dbReference type="PROSITE" id="PS50928"/>
    </source>
</evidence>
<feature type="transmembrane region" description="Helical" evidence="7">
    <location>
        <begin position="140"/>
        <end position="158"/>
    </location>
</feature>
<comment type="similarity">
    <text evidence="7">Belongs to the binding-protein-dependent transport system permease family.</text>
</comment>
<dbReference type="PROSITE" id="PS50928">
    <property type="entry name" value="ABC_TM1"/>
    <property type="match status" value="1"/>
</dbReference>
<evidence type="ECO:0000256" key="4">
    <source>
        <dbReference type="ARBA" id="ARBA00022692"/>
    </source>
</evidence>
<dbReference type="InterPro" id="IPR035906">
    <property type="entry name" value="MetI-like_sf"/>
</dbReference>
<comment type="caution">
    <text evidence="9">The sequence shown here is derived from an EMBL/GenBank/DDBJ whole genome shotgun (WGS) entry which is preliminary data.</text>
</comment>
<feature type="transmembrane region" description="Helical" evidence="7">
    <location>
        <begin position="78"/>
        <end position="101"/>
    </location>
</feature>
<dbReference type="InterPro" id="IPR051393">
    <property type="entry name" value="ABC_transporter_permease"/>
</dbReference>
<comment type="subcellular location">
    <subcellularLocation>
        <location evidence="1 7">Cell membrane</location>
        <topology evidence="1 7">Multi-pass membrane protein</topology>
    </subcellularLocation>
</comment>
<dbReference type="PANTHER" id="PTHR30193:SF37">
    <property type="entry name" value="INNER MEMBRANE ABC TRANSPORTER PERMEASE PROTEIN YCJO"/>
    <property type="match status" value="1"/>
</dbReference>
<evidence type="ECO:0000313" key="9">
    <source>
        <dbReference type="EMBL" id="OQA56888.1"/>
    </source>
</evidence>
<dbReference type="EMBL" id="MWBQ01000104">
    <property type="protein sequence ID" value="OQA56888.1"/>
    <property type="molecule type" value="Genomic_DNA"/>
</dbReference>
<feature type="transmembrane region" description="Helical" evidence="7">
    <location>
        <begin position="113"/>
        <end position="133"/>
    </location>
</feature>
<feature type="transmembrane region" description="Helical" evidence="7">
    <location>
        <begin position="21"/>
        <end position="41"/>
    </location>
</feature>
<evidence type="ECO:0000256" key="3">
    <source>
        <dbReference type="ARBA" id="ARBA00022475"/>
    </source>
</evidence>
<keyword evidence="4 7" id="KW-0812">Transmembrane</keyword>
<dbReference type="SUPFAM" id="SSF161098">
    <property type="entry name" value="MetI-like"/>
    <property type="match status" value="1"/>
</dbReference>
<feature type="domain" description="ABC transmembrane type-1" evidence="8">
    <location>
        <begin position="78"/>
        <end position="290"/>
    </location>
</feature>
<dbReference type="PANTHER" id="PTHR30193">
    <property type="entry name" value="ABC TRANSPORTER PERMEASE PROTEIN"/>
    <property type="match status" value="1"/>
</dbReference>
<keyword evidence="5 7" id="KW-1133">Transmembrane helix</keyword>
<dbReference type="Gene3D" id="1.10.3720.10">
    <property type="entry name" value="MetI-like"/>
    <property type="match status" value="1"/>
</dbReference>
<keyword evidence="6 7" id="KW-0472">Membrane</keyword>
<accession>A0A1V5SQX7</accession>
<dbReference type="Proteomes" id="UP000485569">
    <property type="component" value="Unassembled WGS sequence"/>
</dbReference>
<evidence type="ECO:0000256" key="1">
    <source>
        <dbReference type="ARBA" id="ARBA00004651"/>
    </source>
</evidence>
<feature type="transmembrane region" description="Helical" evidence="7">
    <location>
        <begin position="269"/>
        <end position="289"/>
    </location>
</feature>
<evidence type="ECO:0000256" key="5">
    <source>
        <dbReference type="ARBA" id="ARBA00022989"/>
    </source>
</evidence>
<dbReference type="InterPro" id="IPR000515">
    <property type="entry name" value="MetI-like"/>
</dbReference>
<dbReference type="Pfam" id="PF00528">
    <property type="entry name" value="BPD_transp_1"/>
    <property type="match status" value="1"/>
</dbReference>
<reference evidence="9" key="1">
    <citation type="submission" date="2017-02" db="EMBL/GenBank/DDBJ databases">
        <title>Delving into the versatile metabolic prowess of the omnipresent phylum Bacteroidetes.</title>
        <authorList>
            <person name="Nobu M.K."/>
            <person name="Mei R."/>
            <person name="Narihiro T."/>
            <person name="Kuroda K."/>
            <person name="Liu W.-T."/>
        </authorList>
    </citation>
    <scope>NUCLEOTIDE SEQUENCE</scope>
    <source>
        <strain evidence="9">ADurb.Bin276</strain>
    </source>
</reference>
<feature type="transmembrane region" description="Helical" evidence="7">
    <location>
        <begin position="217"/>
        <end position="243"/>
    </location>
</feature>
<feature type="transmembrane region" description="Helical" evidence="7">
    <location>
        <begin position="178"/>
        <end position="196"/>
    </location>
</feature>
<evidence type="ECO:0000256" key="2">
    <source>
        <dbReference type="ARBA" id="ARBA00022448"/>
    </source>
</evidence>
<keyword evidence="2 7" id="KW-0813">Transport</keyword>
<dbReference type="CDD" id="cd06261">
    <property type="entry name" value="TM_PBP2"/>
    <property type="match status" value="1"/>
</dbReference>
<organism evidence="9">
    <name type="scientific">Candidatus Atribacter allofermentans</name>
    <dbReference type="NCBI Taxonomy" id="1852833"/>
    <lineage>
        <taxon>Bacteria</taxon>
        <taxon>Pseudomonadati</taxon>
        <taxon>Atribacterota</taxon>
        <taxon>Atribacteria</taxon>
        <taxon>Atribacterales</taxon>
        <taxon>Atribacteraceae</taxon>
        <taxon>Atribacter</taxon>
    </lineage>
</organism>
<dbReference type="GO" id="GO:0055085">
    <property type="term" value="P:transmembrane transport"/>
    <property type="evidence" value="ECO:0007669"/>
    <property type="project" value="InterPro"/>
</dbReference>
<gene>
    <name evidence="9" type="primary">lacF_6</name>
    <name evidence="9" type="ORF">BWY41_01411</name>
</gene>
<evidence type="ECO:0000256" key="7">
    <source>
        <dbReference type="RuleBase" id="RU363032"/>
    </source>
</evidence>
<protein>
    <submittedName>
        <fullName evidence="9">Lactose transport system permease protein LacF</fullName>
    </submittedName>
</protein>
<keyword evidence="3" id="KW-1003">Cell membrane</keyword>
<sequence>MKKKSIGIQKATYYNRLQKQGYIFILPTLLLFSLFLIYPMLDAFRLSLYEWNFAGSPLYIGLKNFIKLFTTKRFWSSYSVTLQFTFLSVFLLMFISFWLSLAFTSKLCWFKQLYQSMVFLPVILPMVAIAVVWKFMFQSTGLLSVVFLDIFGWNIPWLTSTKVAPYTMVLVNVWKFTGYYMVMFIAGLLNIPDVYHEAAKIDGAGFWRRLVHITLPLLKNTIILVFVSCAIFSFGTFALQYVMTGGGPSRSTEVLTLLIYKEAFEYTKFGYSAAISVMFFLTLFIFSIIQLKIFSSEAEV</sequence>
<name>A0A1V5SQX7_9BACT</name>